<gene>
    <name evidence="1" type="ORF">SAMN05216174_1336</name>
</gene>
<protein>
    <submittedName>
        <fullName evidence="1">Uncharacterized protein</fullName>
    </submittedName>
</protein>
<dbReference type="AlphaFoldDB" id="A0A1G6ZHY0"/>
<reference evidence="2" key="1">
    <citation type="submission" date="2016-10" db="EMBL/GenBank/DDBJ databases">
        <authorList>
            <person name="Varghese N."/>
            <person name="Submissions S."/>
        </authorList>
    </citation>
    <scope>NUCLEOTIDE SEQUENCE [LARGE SCALE GENOMIC DNA]</scope>
    <source>
        <strain evidence="2">IBRC-M 10403</strain>
    </source>
</reference>
<organism evidence="1 2">
    <name type="scientific">Actinokineospora iranica</name>
    <dbReference type="NCBI Taxonomy" id="1271860"/>
    <lineage>
        <taxon>Bacteria</taxon>
        <taxon>Bacillati</taxon>
        <taxon>Actinomycetota</taxon>
        <taxon>Actinomycetes</taxon>
        <taxon>Pseudonocardiales</taxon>
        <taxon>Pseudonocardiaceae</taxon>
        <taxon>Actinokineospora</taxon>
    </lineage>
</organism>
<dbReference type="EMBL" id="FMZZ01000033">
    <property type="protein sequence ID" value="SDE02238.1"/>
    <property type="molecule type" value="Genomic_DNA"/>
</dbReference>
<dbReference type="Proteomes" id="UP000199501">
    <property type="component" value="Unassembled WGS sequence"/>
</dbReference>
<sequence>MVSGRLHSRFPSVAGQWYGIVNYGIGYADGRRDKLHLVDQFIPFTALRQRQ</sequence>
<evidence type="ECO:0000313" key="1">
    <source>
        <dbReference type="EMBL" id="SDE02238.1"/>
    </source>
</evidence>
<proteinExistence type="predicted"/>
<dbReference type="RefSeq" id="WP_175483118.1">
    <property type="nucleotide sequence ID" value="NZ_FMZZ01000033.1"/>
</dbReference>
<name>A0A1G6ZHY0_9PSEU</name>
<keyword evidence="2" id="KW-1185">Reference proteome</keyword>
<accession>A0A1G6ZHY0</accession>
<evidence type="ECO:0000313" key="2">
    <source>
        <dbReference type="Proteomes" id="UP000199501"/>
    </source>
</evidence>